<dbReference type="RefSeq" id="WP_328739936.1">
    <property type="nucleotide sequence ID" value="NZ_CP108036.1"/>
</dbReference>
<dbReference type="EMBL" id="CP108036">
    <property type="protein sequence ID" value="WUN81184.1"/>
    <property type="molecule type" value="Genomic_DNA"/>
</dbReference>
<dbReference type="PROSITE" id="PS51257">
    <property type="entry name" value="PROKAR_LIPOPROTEIN"/>
    <property type="match status" value="1"/>
</dbReference>
<accession>A0ABZ1QEW7</accession>
<sequence>MRRVAGEDARGGRRTRGMVKRLLVGLLVAGVTVACGPAEGDGAAVPLPPAATSVVPSQTSAEPSLSPSPSPSSTPTPSASPSPTSARPSPAAPAATRTADPKPPATRTTKPVAPATTKASAPPAKAECEIVSNAGNCYNAGQFCRKADLGRSTHAGNGRMIHCRLDGTQPRWQY</sequence>
<organism evidence="2 3">
    <name type="scientific">Streptomyces erythrochromogenes</name>
    <dbReference type="NCBI Taxonomy" id="285574"/>
    <lineage>
        <taxon>Bacteria</taxon>
        <taxon>Bacillati</taxon>
        <taxon>Actinomycetota</taxon>
        <taxon>Actinomycetes</taxon>
        <taxon>Kitasatosporales</taxon>
        <taxon>Streptomycetaceae</taxon>
        <taxon>Streptomyces</taxon>
    </lineage>
</organism>
<feature type="compositionally biased region" description="Pro residues" evidence="1">
    <location>
        <begin position="66"/>
        <end position="80"/>
    </location>
</feature>
<evidence type="ECO:0008006" key="4">
    <source>
        <dbReference type="Google" id="ProtNLM"/>
    </source>
</evidence>
<protein>
    <recommendedName>
        <fullName evidence="4">DUF3761 domain-containing protein</fullName>
    </recommendedName>
</protein>
<dbReference type="GeneID" id="95499024"/>
<gene>
    <name evidence="2" type="ORF">OHA91_23285</name>
</gene>
<keyword evidence="3" id="KW-1185">Reference proteome</keyword>
<evidence type="ECO:0000313" key="3">
    <source>
        <dbReference type="Proteomes" id="UP001432312"/>
    </source>
</evidence>
<dbReference type="Proteomes" id="UP001432312">
    <property type="component" value="Chromosome"/>
</dbReference>
<evidence type="ECO:0000313" key="2">
    <source>
        <dbReference type="EMBL" id="WUN81184.1"/>
    </source>
</evidence>
<feature type="region of interest" description="Disordered" evidence="1">
    <location>
        <begin position="36"/>
        <end position="124"/>
    </location>
</feature>
<proteinExistence type="predicted"/>
<reference evidence="2" key="1">
    <citation type="submission" date="2022-10" db="EMBL/GenBank/DDBJ databases">
        <title>The complete genomes of actinobacterial strains from the NBC collection.</title>
        <authorList>
            <person name="Joergensen T.S."/>
            <person name="Alvarez Arevalo M."/>
            <person name="Sterndorff E.B."/>
            <person name="Faurdal D."/>
            <person name="Vuksanovic O."/>
            <person name="Mourched A.-S."/>
            <person name="Charusanti P."/>
            <person name="Shaw S."/>
            <person name="Blin K."/>
            <person name="Weber T."/>
        </authorList>
    </citation>
    <scope>NUCLEOTIDE SEQUENCE</scope>
    <source>
        <strain evidence="2">NBC_00303</strain>
    </source>
</reference>
<evidence type="ECO:0000256" key="1">
    <source>
        <dbReference type="SAM" id="MobiDB-lite"/>
    </source>
</evidence>
<feature type="compositionally biased region" description="Low complexity" evidence="1">
    <location>
        <begin position="81"/>
        <end position="98"/>
    </location>
</feature>
<name>A0ABZ1QEW7_9ACTN</name>
<feature type="compositionally biased region" description="Low complexity" evidence="1">
    <location>
        <begin position="105"/>
        <end position="124"/>
    </location>
</feature>